<keyword evidence="2" id="KW-1185">Reference proteome</keyword>
<organism evidence="1 2">
    <name type="scientific">Hibiscus sabdariffa</name>
    <name type="common">roselle</name>
    <dbReference type="NCBI Taxonomy" id="183260"/>
    <lineage>
        <taxon>Eukaryota</taxon>
        <taxon>Viridiplantae</taxon>
        <taxon>Streptophyta</taxon>
        <taxon>Embryophyta</taxon>
        <taxon>Tracheophyta</taxon>
        <taxon>Spermatophyta</taxon>
        <taxon>Magnoliopsida</taxon>
        <taxon>eudicotyledons</taxon>
        <taxon>Gunneridae</taxon>
        <taxon>Pentapetalae</taxon>
        <taxon>rosids</taxon>
        <taxon>malvids</taxon>
        <taxon>Malvales</taxon>
        <taxon>Malvaceae</taxon>
        <taxon>Malvoideae</taxon>
        <taxon>Hibiscus</taxon>
    </lineage>
</organism>
<evidence type="ECO:0000313" key="1">
    <source>
        <dbReference type="EMBL" id="KAK8491451.1"/>
    </source>
</evidence>
<proteinExistence type="predicted"/>
<gene>
    <name evidence="1" type="ORF">V6N11_059376</name>
</gene>
<dbReference type="Proteomes" id="UP001396334">
    <property type="component" value="Unassembled WGS sequence"/>
</dbReference>
<reference evidence="1 2" key="1">
    <citation type="journal article" date="2024" name="G3 (Bethesda)">
        <title>Genome assembly of Hibiscus sabdariffa L. provides insights into metabolisms of medicinal natural products.</title>
        <authorList>
            <person name="Kim T."/>
        </authorList>
    </citation>
    <scope>NUCLEOTIDE SEQUENCE [LARGE SCALE GENOMIC DNA]</scope>
    <source>
        <strain evidence="1">TK-2024</strain>
        <tissue evidence="1">Old leaves</tissue>
    </source>
</reference>
<accession>A0ABR2AFF9</accession>
<name>A0ABR2AFF9_9ROSI</name>
<sequence length="94" mass="10331">MAPRRTIRVAQKRTANRFNTSAHDATTAHARTSSTNNVAEPNKVLKLPVRRPTVSNPATSSSYPQQGSQQSQGSVMVVRWMSSQQSTAKEPQTH</sequence>
<protein>
    <submittedName>
        <fullName evidence="1">Uncharacterized protein</fullName>
    </submittedName>
</protein>
<dbReference type="EMBL" id="JBBPBN010000259">
    <property type="protein sequence ID" value="KAK8491451.1"/>
    <property type="molecule type" value="Genomic_DNA"/>
</dbReference>
<comment type="caution">
    <text evidence="1">The sequence shown here is derived from an EMBL/GenBank/DDBJ whole genome shotgun (WGS) entry which is preliminary data.</text>
</comment>
<evidence type="ECO:0000313" key="2">
    <source>
        <dbReference type="Proteomes" id="UP001396334"/>
    </source>
</evidence>